<evidence type="ECO:0000313" key="1">
    <source>
        <dbReference type="EMBL" id="TCS93459.1"/>
    </source>
</evidence>
<sequence>MAKRKVILITDGDTVAKETIEEVAQQVGGRCISRSAGNPTPLSGFSLVDLIKEALHDPVLVMFDDCGSVHEGDGEKALKIVATHPDIEVLGAIAVASNCPNSKGIPVQFALDRFGQVVKHRVDKYGNVMEEEPPHIYGDTVEVLNDLSIPIIIGMGDVGKMGKRDNREIGAPVTRKAVQLILEHHQKNYLHKNKTRLD</sequence>
<proteinExistence type="predicted"/>
<organism evidence="1 2">
    <name type="scientific">Hazenella coriacea</name>
    <dbReference type="NCBI Taxonomy" id="1179467"/>
    <lineage>
        <taxon>Bacteria</taxon>
        <taxon>Bacillati</taxon>
        <taxon>Bacillota</taxon>
        <taxon>Bacilli</taxon>
        <taxon>Bacillales</taxon>
        <taxon>Thermoactinomycetaceae</taxon>
        <taxon>Hazenella</taxon>
    </lineage>
</organism>
<gene>
    <name evidence="1" type="ORF">EDD58_107107</name>
</gene>
<evidence type="ECO:0000313" key="2">
    <source>
        <dbReference type="Proteomes" id="UP000294937"/>
    </source>
</evidence>
<dbReference type="EMBL" id="SMAG01000007">
    <property type="protein sequence ID" value="TCS93459.1"/>
    <property type="molecule type" value="Genomic_DNA"/>
</dbReference>
<accession>A0A4R3L1Z6</accession>
<dbReference type="InterPro" id="IPR025914">
    <property type="entry name" value="SpoVAE"/>
</dbReference>
<protein>
    <submittedName>
        <fullName evidence="1">Stage V sporulation protein AE</fullName>
    </submittedName>
</protein>
<dbReference type="OrthoDB" id="1679631at2"/>
<keyword evidence="2" id="KW-1185">Reference proteome</keyword>
<dbReference type="Pfam" id="PF14097">
    <property type="entry name" value="SpoVAE"/>
    <property type="match status" value="1"/>
</dbReference>
<dbReference type="Proteomes" id="UP000294937">
    <property type="component" value="Unassembled WGS sequence"/>
</dbReference>
<name>A0A4R3L1Z6_9BACL</name>
<comment type="caution">
    <text evidence="1">The sequence shown here is derived from an EMBL/GenBank/DDBJ whole genome shotgun (WGS) entry which is preliminary data.</text>
</comment>
<dbReference type="RefSeq" id="WP_131925795.1">
    <property type="nucleotide sequence ID" value="NZ_SMAG01000007.1"/>
</dbReference>
<reference evidence="1 2" key="1">
    <citation type="submission" date="2019-03" db="EMBL/GenBank/DDBJ databases">
        <title>Genomic Encyclopedia of Type Strains, Phase IV (KMG-IV): sequencing the most valuable type-strain genomes for metagenomic binning, comparative biology and taxonomic classification.</title>
        <authorList>
            <person name="Goeker M."/>
        </authorList>
    </citation>
    <scope>NUCLEOTIDE SEQUENCE [LARGE SCALE GENOMIC DNA]</scope>
    <source>
        <strain evidence="1 2">DSM 45707</strain>
    </source>
</reference>
<dbReference type="AlphaFoldDB" id="A0A4R3L1Z6"/>